<sequence length="129" mass="14100">MTVIDQWTGRHARALQAAMRLTNEAFAEHLGVSPRTIAKWRERPGMVPSPQLQEALDTSLTLATEDTRTRFASNLNLPPPDDDPITLDTSVVSQLHAVVGELARVLAALQPPKAPIQADTATRLDEVQT</sequence>
<comment type="caution">
    <text evidence="1">The sequence shown here is derived from an EMBL/GenBank/DDBJ whole genome shotgun (WGS) entry which is preliminary data.</text>
</comment>
<dbReference type="SUPFAM" id="SSF47413">
    <property type="entry name" value="lambda repressor-like DNA-binding domains"/>
    <property type="match status" value="1"/>
</dbReference>
<accession>A0ABY2BG49</accession>
<dbReference type="InterPro" id="IPR001387">
    <property type="entry name" value="Cro/C1-type_HTH"/>
</dbReference>
<dbReference type="EMBL" id="SLWM01000011">
    <property type="protein sequence ID" value="TCO18768.1"/>
    <property type="molecule type" value="Genomic_DNA"/>
</dbReference>
<evidence type="ECO:0000313" key="2">
    <source>
        <dbReference type="Proteomes" id="UP000295818"/>
    </source>
</evidence>
<dbReference type="Proteomes" id="UP000295818">
    <property type="component" value="Unassembled WGS sequence"/>
</dbReference>
<proteinExistence type="predicted"/>
<gene>
    <name evidence="1" type="ORF">EV644_1116</name>
</gene>
<name>A0ABY2BG49_9ACTN</name>
<protein>
    <submittedName>
        <fullName evidence="1">Homeodomain-like domain-containing protein</fullName>
    </submittedName>
</protein>
<keyword evidence="2" id="KW-1185">Reference proteome</keyword>
<dbReference type="InterPro" id="IPR010982">
    <property type="entry name" value="Lambda_DNA-bd_dom_sf"/>
</dbReference>
<evidence type="ECO:0000313" key="1">
    <source>
        <dbReference type="EMBL" id="TCO18768.1"/>
    </source>
</evidence>
<dbReference type="RefSeq" id="WP_132191579.1">
    <property type="nucleotide sequence ID" value="NZ_SLWM01000011.1"/>
</dbReference>
<dbReference type="CDD" id="cd00093">
    <property type="entry name" value="HTH_XRE"/>
    <property type="match status" value="1"/>
</dbReference>
<organism evidence="1 2">
    <name type="scientific">Kribbella orskensis</name>
    <dbReference type="NCBI Taxonomy" id="2512216"/>
    <lineage>
        <taxon>Bacteria</taxon>
        <taxon>Bacillati</taxon>
        <taxon>Actinomycetota</taxon>
        <taxon>Actinomycetes</taxon>
        <taxon>Propionibacteriales</taxon>
        <taxon>Kribbellaceae</taxon>
        <taxon>Kribbella</taxon>
    </lineage>
</organism>
<reference evidence="1 2" key="1">
    <citation type="journal article" date="2015" name="Stand. Genomic Sci.">
        <title>Genomic Encyclopedia of Bacterial and Archaeal Type Strains, Phase III: the genomes of soil and plant-associated and newly described type strains.</title>
        <authorList>
            <person name="Whitman W.B."/>
            <person name="Woyke T."/>
            <person name="Klenk H.P."/>
            <person name="Zhou Y."/>
            <person name="Lilburn T.G."/>
            <person name="Beck B.J."/>
            <person name="De Vos P."/>
            <person name="Vandamme P."/>
            <person name="Eisen J.A."/>
            <person name="Garrity G."/>
            <person name="Hugenholtz P."/>
            <person name="Kyrpides N.C."/>
        </authorList>
    </citation>
    <scope>NUCLEOTIDE SEQUENCE [LARGE SCALE GENOMIC DNA]</scope>
    <source>
        <strain evidence="1 2">VKM Ac-2538</strain>
    </source>
</reference>
<dbReference type="Gene3D" id="1.10.260.40">
    <property type="entry name" value="lambda repressor-like DNA-binding domains"/>
    <property type="match status" value="1"/>
</dbReference>